<sequence>MAITHQVLTSPVSGTKVYPVREYSDEQKDMIKALREYADTLLLPESDPYHAWELRWLDKPDTIPRYIRAAKWKFEDGKKRIKSTMEWRRDYKPDLIPPDEVKIECETGKIILNGFDKDGRPILYLRPGRENTATSPRQLRHLVWCLERAKDFMPPGQDSLVIIVDYKSTTLRTNPSISVASKVLTILQQHYVETLGRALVVNLPVILSFFYTGISPFLDPLTRDKMRFNPDLLELIPKEQLDADFGGDFEYEFEPESYWEQIVSFCGIAPDGTRVHNPVSASAPSVQEQPVDAGKHYRRSVETQFKRRVSTDVVEAIPNEEVAGTLILCTQLNFAMDFVEMESLVSLISTSIAQLKDRANTASSPENATRAEFLRPSLQIVAAASQLIALVRTPERYLMDVANGHVLSECLRTTVDVNVPEIIREFGKGPQRTLHVTEIGAVNHVNPSKLGRVLRLLSTHHIFEEVSPNVFANNHISIALDTGKSLSELEAQPAEKYDGTNGVAAIVGLLTDDALQNATYLSDTLRDPATTDSFDAYDAPFSRAWAKGAHLNMFEWLNLPDNVSRRKRYQMAMNGLNKMTPPDSILRGFDWTSLPEGSIVIDCGGGIGSASLPVIKACRQVRLIIQDTEKVIVEAPAFWQTVLPGAVAEGRVSFQAHNLFYPQPPNNSEAAVFLLRMILHGWPDTECIRILNHIRDCIGESMEARVLIVDNIMLYASRDAATVEPDLLAPEPLLANWGTANLHSYTQDVLMLCNHNASLKCIKLIKAGYLRLSLLPYNEDARPMMLERSSFGHVHEASYAPQKLSTASTTHSESVPQPGTFIRSGHRRYLEGVISRAVGAIPQPFTFNTRFKFVQARLAAMDVVKIEALVSLLSTSVTQLKKHQDPSSNAEFLDPSLQIVAAASQLVALVRTPERYLLDLASGHLLCACLRTVVETNVPEIIREFGKGPRHSLDVSEIGALNQVNPSKIARVLRLLATHHVFEEVSPNIFANNTISIAMDTGKLLSDLKANPIEKYDGTDGVAALVGLLSDDSARNSGCLSDTLKDPATTNSFDPYDAAFSRAWVGGDHLNMYDFLDLPENLPRRKRFQMAMNGINKLTPPNSILRGFDWSRLPSGSIVIDCGGGIGSASLPIVQANPQIHLVVQDMETVVAEAQSFWQTVFPSALVEGRVSFQAQNLLSPQPSSNHQTAVYLLRMVLHTWPDAGCIQILDHLRQCIGDNMAARVVIVDNVILYACRDQTVNGYDGGLFDAGALAPEPLLANWGTANSHSYKMDVNMLGNHNACERTLPDFAALFAQTRFRIVEVHQAHKSWLPQIVAAPI</sequence>
<dbReference type="GO" id="GO:0032259">
    <property type="term" value="P:methylation"/>
    <property type="evidence" value="ECO:0007669"/>
    <property type="project" value="UniProtKB-KW"/>
</dbReference>
<dbReference type="RefSeq" id="XP_027608256.1">
    <property type="nucleotide sequence ID" value="XM_027752455.1"/>
</dbReference>
<dbReference type="Pfam" id="PF00650">
    <property type="entry name" value="CRAL_TRIO"/>
    <property type="match status" value="1"/>
</dbReference>
<dbReference type="Gene3D" id="3.40.50.150">
    <property type="entry name" value="Vaccinia Virus protein VP39"/>
    <property type="match status" value="2"/>
</dbReference>
<gene>
    <name evidence="5" type="ORF">SCP_0102160</name>
</gene>
<evidence type="ECO:0000313" key="6">
    <source>
        <dbReference type="Proteomes" id="UP000287166"/>
    </source>
</evidence>
<accession>A0A401G5A7</accession>
<feature type="domain" description="CRAL-TRIO" evidence="4">
    <location>
        <begin position="100"/>
        <end position="253"/>
    </location>
</feature>
<dbReference type="InterPro" id="IPR036390">
    <property type="entry name" value="WH_DNA-bd_sf"/>
</dbReference>
<dbReference type="Gene3D" id="3.40.525.10">
    <property type="entry name" value="CRAL-TRIO lipid binding domain"/>
    <property type="match status" value="1"/>
</dbReference>
<evidence type="ECO:0000256" key="3">
    <source>
        <dbReference type="ARBA" id="ARBA00022691"/>
    </source>
</evidence>
<evidence type="ECO:0000256" key="2">
    <source>
        <dbReference type="ARBA" id="ARBA00022679"/>
    </source>
</evidence>
<dbReference type="InterPro" id="IPR012967">
    <property type="entry name" value="COMT_dimerisation"/>
</dbReference>
<dbReference type="OrthoDB" id="75724at2759"/>
<comment type="caution">
    <text evidence="5">The sequence shown here is derived from an EMBL/GenBank/DDBJ whole genome shotgun (WGS) entry which is preliminary data.</text>
</comment>
<keyword evidence="3" id="KW-0949">S-adenosyl-L-methionine</keyword>
<dbReference type="InterPro" id="IPR036865">
    <property type="entry name" value="CRAL-TRIO_dom_sf"/>
</dbReference>
<dbReference type="Pfam" id="PF00891">
    <property type="entry name" value="Methyltransf_2"/>
    <property type="match status" value="2"/>
</dbReference>
<dbReference type="Pfam" id="PF08100">
    <property type="entry name" value="Dimerisation"/>
    <property type="match status" value="1"/>
</dbReference>
<dbReference type="GO" id="GO:0008171">
    <property type="term" value="F:O-methyltransferase activity"/>
    <property type="evidence" value="ECO:0007669"/>
    <property type="project" value="InterPro"/>
</dbReference>
<dbReference type="PROSITE" id="PS50191">
    <property type="entry name" value="CRAL_TRIO"/>
    <property type="match status" value="1"/>
</dbReference>
<dbReference type="InterPro" id="IPR016461">
    <property type="entry name" value="COMT-like"/>
</dbReference>
<dbReference type="InParanoid" id="A0A401G5A7"/>
<dbReference type="InterPro" id="IPR001251">
    <property type="entry name" value="CRAL-TRIO_dom"/>
</dbReference>
<protein>
    <recommendedName>
        <fullName evidence="4">CRAL-TRIO domain-containing protein</fullName>
    </recommendedName>
</protein>
<proteinExistence type="predicted"/>
<organism evidence="5 6">
    <name type="scientific">Sparassis crispa</name>
    <dbReference type="NCBI Taxonomy" id="139825"/>
    <lineage>
        <taxon>Eukaryota</taxon>
        <taxon>Fungi</taxon>
        <taxon>Dikarya</taxon>
        <taxon>Basidiomycota</taxon>
        <taxon>Agaricomycotina</taxon>
        <taxon>Agaricomycetes</taxon>
        <taxon>Polyporales</taxon>
        <taxon>Sparassidaceae</taxon>
        <taxon>Sparassis</taxon>
    </lineage>
</organism>
<dbReference type="SUPFAM" id="SSF46785">
    <property type="entry name" value="Winged helix' DNA-binding domain"/>
    <property type="match status" value="2"/>
</dbReference>
<dbReference type="STRING" id="139825.A0A401G5A7"/>
<keyword evidence="6" id="KW-1185">Reference proteome</keyword>
<dbReference type="PROSITE" id="PS51683">
    <property type="entry name" value="SAM_OMT_II"/>
    <property type="match status" value="2"/>
</dbReference>
<evidence type="ECO:0000313" key="5">
    <source>
        <dbReference type="EMBL" id="GBE77343.1"/>
    </source>
</evidence>
<dbReference type="InterPro" id="IPR001077">
    <property type="entry name" value="COMT_C"/>
</dbReference>
<dbReference type="GeneID" id="38774260"/>
<dbReference type="SMART" id="SM00516">
    <property type="entry name" value="SEC14"/>
    <property type="match status" value="1"/>
</dbReference>
<reference evidence="5 6" key="1">
    <citation type="journal article" date="2018" name="Sci. Rep.">
        <title>Genome sequence of the cauliflower mushroom Sparassis crispa (Hanabiratake) and its association with beneficial usage.</title>
        <authorList>
            <person name="Kiyama R."/>
            <person name="Furutani Y."/>
            <person name="Kawaguchi K."/>
            <person name="Nakanishi T."/>
        </authorList>
    </citation>
    <scope>NUCLEOTIDE SEQUENCE [LARGE SCALE GENOMIC DNA]</scope>
</reference>
<keyword evidence="2" id="KW-0808">Transferase</keyword>
<dbReference type="PANTHER" id="PTHR43712">
    <property type="entry name" value="PUTATIVE (AFU_ORTHOLOGUE AFUA_4G14580)-RELATED"/>
    <property type="match status" value="1"/>
</dbReference>
<keyword evidence="1" id="KW-0489">Methyltransferase</keyword>
<evidence type="ECO:0000256" key="1">
    <source>
        <dbReference type="ARBA" id="ARBA00022603"/>
    </source>
</evidence>
<dbReference type="EMBL" id="BFAD01000001">
    <property type="protein sequence ID" value="GBE77343.1"/>
    <property type="molecule type" value="Genomic_DNA"/>
</dbReference>
<dbReference type="Gene3D" id="1.10.10.10">
    <property type="entry name" value="Winged helix-like DNA-binding domain superfamily/Winged helix DNA-binding domain"/>
    <property type="match status" value="2"/>
</dbReference>
<dbReference type="InterPro" id="IPR036388">
    <property type="entry name" value="WH-like_DNA-bd_sf"/>
</dbReference>
<evidence type="ECO:0000259" key="4">
    <source>
        <dbReference type="PROSITE" id="PS50191"/>
    </source>
</evidence>
<dbReference type="InterPro" id="IPR029063">
    <property type="entry name" value="SAM-dependent_MTases_sf"/>
</dbReference>
<dbReference type="InterPro" id="IPR036273">
    <property type="entry name" value="CRAL/TRIO_N_dom_sf"/>
</dbReference>
<dbReference type="Proteomes" id="UP000287166">
    <property type="component" value="Unassembled WGS sequence"/>
</dbReference>
<dbReference type="CDD" id="cd00170">
    <property type="entry name" value="SEC14"/>
    <property type="match status" value="1"/>
</dbReference>
<dbReference type="SUPFAM" id="SSF53335">
    <property type="entry name" value="S-adenosyl-L-methionine-dependent methyltransferases"/>
    <property type="match status" value="2"/>
</dbReference>
<name>A0A401G5A7_9APHY</name>
<dbReference type="SUPFAM" id="SSF46938">
    <property type="entry name" value="CRAL/TRIO N-terminal domain"/>
    <property type="match status" value="1"/>
</dbReference>
<dbReference type="PANTHER" id="PTHR43712:SF2">
    <property type="entry name" value="O-METHYLTRANSFERASE CICE"/>
    <property type="match status" value="1"/>
</dbReference>
<dbReference type="SUPFAM" id="SSF52087">
    <property type="entry name" value="CRAL/TRIO domain"/>
    <property type="match status" value="1"/>
</dbReference>